<dbReference type="PANTHER" id="PTHR22776:SF24">
    <property type="entry name" value="MAL-LIKE PROTEIN"/>
    <property type="match status" value="1"/>
</dbReference>
<dbReference type="KEGG" id="muo:115465452"/>
<reference evidence="9" key="1">
    <citation type="submission" date="2025-08" db="UniProtKB">
        <authorList>
            <consortium name="RefSeq"/>
        </authorList>
    </citation>
    <scope>IDENTIFICATION</scope>
</reference>
<dbReference type="GeneID" id="115465452"/>
<gene>
    <name evidence="9" type="primary">MALL</name>
</gene>
<evidence type="ECO:0000313" key="9">
    <source>
        <dbReference type="RefSeq" id="XP_030051779.1"/>
    </source>
</evidence>
<evidence type="ECO:0000256" key="4">
    <source>
        <dbReference type="ARBA" id="ARBA00023136"/>
    </source>
</evidence>
<dbReference type="PROSITE" id="PS51225">
    <property type="entry name" value="MARVEL"/>
    <property type="match status" value="1"/>
</dbReference>
<dbReference type="InterPro" id="IPR013295">
    <property type="entry name" value="MAL"/>
</dbReference>
<keyword evidence="3 6" id="KW-1133">Transmembrane helix</keyword>
<comment type="subcellular location">
    <subcellularLocation>
        <location evidence="1">Membrane</location>
        <topology evidence="1">Multi-pass membrane protein</topology>
    </subcellularLocation>
</comment>
<feature type="transmembrane region" description="Helical" evidence="6">
    <location>
        <begin position="29"/>
        <end position="53"/>
    </location>
</feature>
<dbReference type="PANTHER" id="PTHR22776">
    <property type="entry name" value="MARVEL-CONTAINING POTENTIAL LIPID RAFT-ASSOCIATED PROTEIN"/>
    <property type="match status" value="1"/>
</dbReference>
<dbReference type="RefSeq" id="XP_030051779.1">
    <property type="nucleotide sequence ID" value="XM_030195919.1"/>
</dbReference>
<protein>
    <submittedName>
        <fullName evidence="9">MAL-like protein</fullName>
    </submittedName>
</protein>
<organism evidence="8 9">
    <name type="scientific">Microcaecilia unicolor</name>
    <dbReference type="NCBI Taxonomy" id="1415580"/>
    <lineage>
        <taxon>Eukaryota</taxon>
        <taxon>Metazoa</taxon>
        <taxon>Chordata</taxon>
        <taxon>Craniata</taxon>
        <taxon>Vertebrata</taxon>
        <taxon>Euteleostomi</taxon>
        <taxon>Amphibia</taxon>
        <taxon>Gymnophiona</taxon>
        <taxon>Siphonopidae</taxon>
        <taxon>Microcaecilia</taxon>
    </lineage>
</organism>
<dbReference type="Proteomes" id="UP000515156">
    <property type="component" value="Chromosome 3"/>
</dbReference>
<proteinExistence type="predicted"/>
<dbReference type="OrthoDB" id="9885621at2759"/>
<dbReference type="PRINTS" id="PR01884">
    <property type="entry name" value="MALPROTEIN"/>
</dbReference>
<evidence type="ECO:0000256" key="2">
    <source>
        <dbReference type="ARBA" id="ARBA00022692"/>
    </source>
</evidence>
<dbReference type="GO" id="GO:0042552">
    <property type="term" value="P:myelination"/>
    <property type="evidence" value="ECO:0007669"/>
    <property type="project" value="TreeGrafter"/>
</dbReference>
<dbReference type="Pfam" id="PF01284">
    <property type="entry name" value="MARVEL"/>
    <property type="match status" value="1"/>
</dbReference>
<feature type="transmembrane region" description="Helical" evidence="6">
    <location>
        <begin position="59"/>
        <end position="83"/>
    </location>
</feature>
<evidence type="ECO:0000256" key="5">
    <source>
        <dbReference type="PROSITE-ProRule" id="PRU00581"/>
    </source>
</evidence>
<dbReference type="FunCoup" id="A0A6P7XMZ9">
    <property type="interactions" value="153"/>
</dbReference>
<feature type="transmembrane region" description="Helical" evidence="6">
    <location>
        <begin position="95"/>
        <end position="119"/>
    </location>
</feature>
<name>A0A6P7XMZ9_9AMPH</name>
<keyword evidence="4 5" id="KW-0472">Membrane</keyword>
<keyword evidence="2 5" id="KW-0812">Transmembrane</keyword>
<dbReference type="GO" id="GO:0016020">
    <property type="term" value="C:membrane"/>
    <property type="evidence" value="ECO:0007669"/>
    <property type="project" value="UniProtKB-SubCell"/>
</dbReference>
<keyword evidence="8" id="KW-1185">Reference proteome</keyword>
<dbReference type="GO" id="GO:0019911">
    <property type="term" value="F:structural constituent of myelin sheath"/>
    <property type="evidence" value="ECO:0007669"/>
    <property type="project" value="TreeGrafter"/>
</dbReference>
<evidence type="ECO:0000256" key="1">
    <source>
        <dbReference type="ARBA" id="ARBA00004141"/>
    </source>
</evidence>
<evidence type="ECO:0000256" key="6">
    <source>
        <dbReference type="SAM" id="Phobius"/>
    </source>
</evidence>
<dbReference type="InterPro" id="IPR008253">
    <property type="entry name" value="Marvel"/>
</dbReference>
<evidence type="ECO:0000313" key="8">
    <source>
        <dbReference type="Proteomes" id="UP000515156"/>
    </source>
</evidence>
<dbReference type="InParanoid" id="A0A6P7XMZ9"/>
<evidence type="ECO:0000259" key="7">
    <source>
        <dbReference type="PROSITE" id="PS51225"/>
    </source>
</evidence>
<accession>A0A6P7XMZ9</accession>
<feature type="domain" description="MARVEL" evidence="7">
    <location>
        <begin position="23"/>
        <end position="161"/>
    </location>
</feature>
<dbReference type="CTD" id="7851"/>
<evidence type="ECO:0000256" key="3">
    <source>
        <dbReference type="ARBA" id="ARBA00022989"/>
    </source>
</evidence>
<dbReference type="AlphaFoldDB" id="A0A6P7XMZ9"/>
<sequence>MGTQGIQIPGSFEVPDIPSGIDILRKLPYAFILPEVICGGWVWILVAASRVLIPVSQGWVMYVSVSSFVFSLILLMVYLFGFHKNNCATWRIVDVIYHGITAIFYLSAACLQANATIVYEQNEGNVFNFNRVTYHVDSAASIFAFITTLLYVLHSFQSYVH</sequence>
<feature type="transmembrane region" description="Helical" evidence="6">
    <location>
        <begin position="139"/>
        <end position="156"/>
    </location>
</feature>
<dbReference type="InterPro" id="IPR050578">
    <property type="entry name" value="MARVEL-CKLF_proteins"/>
</dbReference>